<dbReference type="GO" id="GO:0005829">
    <property type="term" value="C:cytosol"/>
    <property type="evidence" value="ECO:0007669"/>
    <property type="project" value="TreeGrafter"/>
</dbReference>
<evidence type="ECO:0000256" key="3">
    <source>
        <dbReference type="ARBA" id="ARBA00022617"/>
    </source>
</evidence>
<keyword evidence="13" id="KW-1185">Reference proteome</keyword>
<evidence type="ECO:0000256" key="1">
    <source>
        <dbReference type="ARBA" id="ARBA00001970"/>
    </source>
</evidence>
<dbReference type="STRING" id="1224163.B841_07470"/>
<organism evidence="12 13">
    <name type="scientific">Corynebacterium maris DSM 45190</name>
    <dbReference type="NCBI Taxonomy" id="1224163"/>
    <lineage>
        <taxon>Bacteria</taxon>
        <taxon>Bacillati</taxon>
        <taxon>Actinomycetota</taxon>
        <taxon>Actinomycetes</taxon>
        <taxon>Mycobacteriales</taxon>
        <taxon>Corynebacteriaceae</taxon>
        <taxon>Corynebacterium</taxon>
    </lineage>
</organism>
<protein>
    <submittedName>
        <fullName evidence="12">Iron-dependent peroxidase, protein</fullName>
    </submittedName>
</protein>
<dbReference type="HOGENOM" id="CLU_039488_1_2_11"/>
<evidence type="ECO:0000256" key="4">
    <source>
        <dbReference type="ARBA" id="ARBA00022723"/>
    </source>
</evidence>
<dbReference type="SUPFAM" id="SSF54909">
    <property type="entry name" value="Dimeric alpha+beta barrel"/>
    <property type="match status" value="1"/>
</dbReference>
<dbReference type="Pfam" id="PF04261">
    <property type="entry name" value="Dyp_perox_N"/>
    <property type="match status" value="1"/>
</dbReference>
<evidence type="ECO:0000313" key="13">
    <source>
        <dbReference type="Proteomes" id="UP000015388"/>
    </source>
</evidence>
<evidence type="ECO:0000313" key="12">
    <source>
        <dbReference type="EMBL" id="AGS34967.1"/>
    </source>
</evidence>
<keyword evidence="4" id="KW-0479">Metal-binding</keyword>
<keyword evidence="3" id="KW-0349">Heme</keyword>
<reference evidence="12 13" key="1">
    <citation type="submission" date="2012-11" db="EMBL/GenBank/DDBJ databases">
        <title>The complete genome sequence of Corynebacterium maris Coryn-1 (=DSM 45190).</title>
        <authorList>
            <person name="Schaffert L."/>
            <person name="Albersmeier A."/>
            <person name="Kalinowski J."/>
            <person name="Ruckert C."/>
        </authorList>
    </citation>
    <scope>NUCLEOTIDE SEQUENCE [LARGE SCALE GENOMIC DNA]</scope>
    <source>
        <strain evidence="13">Coryn-1</strain>
    </source>
</reference>
<dbReference type="InterPro" id="IPR006314">
    <property type="entry name" value="Dyp_peroxidase"/>
</dbReference>
<dbReference type="PANTHER" id="PTHR30521:SF4">
    <property type="entry name" value="DEFERROCHELATASE"/>
    <property type="match status" value="1"/>
</dbReference>
<dbReference type="PATRIC" id="fig|1224163.3.peg.1501"/>
<keyword evidence="7" id="KW-0408">Iron</keyword>
<comment type="similarity">
    <text evidence="8">Belongs to the DyP-type peroxidase family.</text>
</comment>
<evidence type="ECO:0000256" key="5">
    <source>
        <dbReference type="ARBA" id="ARBA00022729"/>
    </source>
</evidence>
<keyword evidence="2 12" id="KW-0575">Peroxidase</keyword>
<dbReference type="GO" id="GO:0046872">
    <property type="term" value="F:metal ion binding"/>
    <property type="evidence" value="ECO:0007669"/>
    <property type="project" value="UniProtKB-KW"/>
</dbReference>
<keyword evidence="5 9" id="KW-0732">Signal</keyword>
<dbReference type="PROSITE" id="PS51318">
    <property type="entry name" value="TAT"/>
    <property type="match status" value="1"/>
</dbReference>
<dbReference type="Proteomes" id="UP000015388">
    <property type="component" value="Chromosome"/>
</dbReference>
<keyword evidence="6" id="KW-0560">Oxidoreductase</keyword>
<evidence type="ECO:0000259" key="11">
    <source>
        <dbReference type="Pfam" id="PF20628"/>
    </source>
</evidence>
<dbReference type="eggNOG" id="COG2837">
    <property type="taxonomic scope" value="Bacteria"/>
</dbReference>
<dbReference type="GO" id="GO:0020037">
    <property type="term" value="F:heme binding"/>
    <property type="evidence" value="ECO:0007669"/>
    <property type="project" value="InterPro"/>
</dbReference>
<dbReference type="InterPro" id="IPR048327">
    <property type="entry name" value="Dyp_perox_N"/>
</dbReference>
<feature type="chain" id="PRO_5004532612" evidence="9">
    <location>
        <begin position="30"/>
        <end position="410"/>
    </location>
</feature>
<dbReference type="InterPro" id="IPR048328">
    <property type="entry name" value="Dyp_perox_C"/>
</dbReference>
<accession>S5SVB1</accession>
<dbReference type="PROSITE" id="PS51257">
    <property type="entry name" value="PROKAR_LIPOPROTEIN"/>
    <property type="match status" value="1"/>
</dbReference>
<dbReference type="AlphaFoldDB" id="S5SVB1"/>
<evidence type="ECO:0000259" key="10">
    <source>
        <dbReference type="Pfam" id="PF04261"/>
    </source>
</evidence>
<dbReference type="NCBIfam" id="TIGR01413">
    <property type="entry name" value="Dyp_perox_fam"/>
    <property type="match status" value="1"/>
</dbReference>
<feature type="domain" description="Dyp-type peroxidase N-terminal" evidence="10">
    <location>
        <begin position="59"/>
        <end position="201"/>
    </location>
</feature>
<feature type="domain" description="Dyp-type peroxidase C-terminal" evidence="11">
    <location>
        <begin position="213"/>
        <end position="392"/>
    </location>
</feature>
<proteinExistence type="inferred from homology"/>
<evidence type="ECO:0000256" key="8">
    <source>
        <dbReference type="ARBA" id="ARBA00025737"/>
    </source>
</evidence>
<evidence type="ECO:0000256" key="7">
    <source>
        <dbReference type="ARBA" id="ARBA00023004"/>
    </source>
</evidence>
<dbReference type="PROSITE" id="PS51404">
    <property type="entry name" value="DYP_PEROXIDASE"/>
    <property type="match status" value="1"/>
</dbReference>
<evidence type="ECO:0000256" key="9">
    <source>
        <dbReference type="SAM" id="SignalP"/>
    </source>
</evidence>
<dbReference type="GO" id="GO:0004601">
    <property type="term" value="F:peroxidase activity"/>
    <property type="evidence" value="ECO:0007669"/>
    <property type="project" value="UniProtKB-KW"/>
</dbReference>
<gene>
    <name evidence="12" type="ORF">B841_07470</name>
</gene>
<sequence length="410" mass="44954">MSKKVRFSRRNFFAGVTTAAAASTLAACASEPDGDNPAAPPTEATGLRTATVDFDGPHQAGVATPAQAHLNLVGFNLHDDVDRDGVIRLMRSWSHDARALAVGEAPPGSLEPELVQAPANLTVTCGFGPRVFEIADLEAQRPDWLAPIPEFQRDQLEDAWGQSDVVLQICSDDPLTVSHTTRHMVRTSPRYAAPVWMQQGFLHAAGTREEGQTPRNLFGQKDGTANLTTDEEQLEHVWHGAEAPAWSQGGTAMVVRRVRMNMDTWEMLDRTSREESIGRTLDEGGPLSGGDEFTEPDYSATDEYGLPVIDAASHMARARPPADHPEQTMLRRSYNYDLPPVDGISNSGQVFICFQKNPDRQFTPVQARLDEQDRLNEWITHIGSAVYLLPPGTGAATGEDYWGQSLLERT</sequence>
<dbReference type="PANTHER" id="PTHR30521">
    <property type="entry name" value="DEFERROCHELATASE/PEROXIDASE"/>
    <property type="match status" value="1"/>
</dbReference>
<dbReference type="EMBL" id="CP003924">
    <property type="protein sequence ID" value="AGS34967.1"/>
    <property type="molecule type" value="Genomic_DNA"/>
</dbReference>
<dbReference type="Pfam" id="PF20628">
    <property type="entry name" value="Dyp_perox_C"/>
    <property type="match status" value="1"/>
</dbReference>
<dbReference type="OrthoDB" id="9781066at2"/>
<name>S5SVB1_9CORY</name>
<feature type="signal peptide" evidence="9">
    <location>
        <begin position="1"/>
        <end position="29"/>
    </location>
</feature>
<comment type="cofactor">
    <cofactor evidence="1">
        <name>heme b</name>
        <dbReference type="ChEBI" id="CHEBI:60344"/>
    </cofactor>
</comment>
<dbReference type="InterPro" id="IPR011008">
    <property type="entry name" value="Dimeric_a/b-barrel"/>
</dbReference>
<dbReference type="InterPro" id="IPR006311">
    <property type="entry name" value="TAT_signal"/>
</dbReference>
<dbReference type="RefSeq" id="WP_020934900.1">
    <property type="nucleotide sequence ID" value="NC_021915.1"/>
</dbReference>
<evidence type="ECO:0000256" key="2">
    <source>
        <dbReference type="ARBA" id="ARBA00022559"/>
    </source>
</evidence>
<evidence type="ECO:0000256" key="6">
    <source>
        <dbReference type="ARBA" id="ARBA00023002"/>
    </source>
</evidence>
<dbReference type="KEGG" id="cmd:B841_07470"/>